<dbReference type="GeneID" id="62777725"/>
<sequence length="499" mass="56735">MNKLNADNFPELICKRPEKIIQFGEGNFIRAFMDWIIQQLNNQNKFNGSVVAIQPTPHGKVVGKLNTQNGLFTTILRGIQDGQTVNTKEIISSISRGINPYTNWQDVLKCAENPEIEIVFSNTTEAGLTYNNQDTATMAPPLSFPAKLTLFLYHRYQYFHGDATKGMYIIPCELLENNGQLLKSIILKYCKQWQLPSDFITWLNAHNKFYNTLVDRVVSGYPKDEIETLTQELGYNDILIACGEPFHFLAIEGDTSLNEKLPLLNSGLNVVIENDISQYRQRKVRLLNGGHTANVPASFLAGLNTVAEMMNDQITGKFAQQTINNHILPSISMDKEMLIDFANAVIERFQNPFIKHQLSSILLNCTSKFKARVLPSILEYHDKFHTFSQNLSFSFAAYITLYNTSKINGNHFYIEHNGTTCELTDDEYAIQKLTSAWKYYAKTQESATVVVNEILGDTNLWGINLTTYPELINDVSKYLYAIDTQNIKQIMQSLLLNEE</sequence>
<proteinExistence type="predicted"/>
<dbReference type="SUPFAM" id="SSF48179">
    <property type="entry name" value="6-phosphogluconate dehydrogenase C-terminal domain-like"/>
    <property type="match status" value="1"/>
</dbReference>
<feature type="domain" description="Mannitol dehydrogenase N-terminal" evidence="4">
    <location>
        <begin position="18"/>
        <end position="261"/>
    </location>
</feature>
<dbReference type="NCBIfam" id="NF002969">
    <property type="entry name" value="PRK03643.1"/>
    <property type="match status" value="1"/>
</dbReference>
<dbReference type="Gene3D" id="1.10.1040.10">
    <property type="entry name" value="N-(1-d-carboxylethyl)-l-norvaline Dehydrogenase, domain 2"/>
    <property type="match status" value="1"/>
</dbReference>
<dbReference type="InterPro" id="IPR013328">
    <property type="entry name" value="6PGD_dom2"/>
</dbReference>
<dbReference type="InterPro" id="IPR008927">
    <property type="entry name" value="6-PGluconate_DH-like_C_sf"/>
</dbReference>
<dbReference type="Gene3D" id="3.40.50.720">
    <property type="entry name" value="NAD(P)-binding Rossmann-like Domain"/>
    <property type="match status" value="1"/>
</dbReference>
<feature type="domain" description="Mannitol dehydrogenase C-terminal" evidence="5">
    <location>
        <begin position="275"/>
        <end position="481"/>
    </location>
</feature>
<dbReference type="GO" id="GO:0009026">
    <property type="term" value="F:tagaturonate reductase activity"/>
    <property type="evidence" value="ECO:0007669"/>
    <property type="project" value="TreeGrafter"/>
</dbReference>
<gene>
    <name evidence="6" type="ORF">LIY65_00430</name>
</gene>
<evidence type="ECO:0000256" key="2">
    <source>
        <dbReference type="ARBA" id="ARBA00023027"/>
    </source>
</evidence>
<evidence type="ECO:0000259" key="4">
    <source>
        <dbReference type="Pfam" id="PF01232"/>
    </source>
</evidence>
<dbReference type="EMBL" id="JAJCGD010000001">
    <property type="protein sequence ID" value="MCB6827145.1"/>
    <property type="molecule type" value="Genomic_DNA"/>
</dbReference>
<accession>A0AAW4U168</accession>
<dbReference type="InterPro" id="IPR013131">
    <property type="entry name" value="Mannitol_DH_N"/>
</dbReference>
<evidence type="ECO:0000313" key="6">
    <source>
        <dbReference type="EMBL" id="MCB6827145.1"/>
    </source>
</evidence>
<reference evidence="6" key="1">
    <citation type="submission" date="2021-10" db="EMBL/GenBank/DDBJ databases">
        <title>Collection of gut derived symbiotic bacterial strains cultured from healthy donors.</title>
        <authorList>
            <person name="Lin H."/>
            <person name="Littmann E."/>
            <person name="Claire K."/>
            <person name="Pamer E."/>
        </authorList>
    </citation>
    <scope>NUCLEOTIDE SEQUENCE</scope>
    <source>
        <strain evidence="6">MSK.7.16</strain>
    </source>
</reference>
<dbReference type="PANTHER" id="PTHR30524">
    <property type="entry name" value="MANNITOL-1-PHOSPHATE 5-DEHYDROGENASE"/>
    <property type="match status" value="1"/>
</dbReference>
<dbReference type="GO" id="GO:0019592">
    <property type="term" value="P:mannitol catabolic process"/>
    <property type="evidence" value="ECO:0007669"/>
    <property type="project" value="TreeGrafter"/>
</dbReference>
<evidence type="ECO:0000256" key="3">
    <source>
        <dbReference type="ARBA" id="ARBA00048615"/>
    </source>
</evidence>
<dbReference type="SUPFAM" id="SSF51735">
    <property type="entry name" value="NAD(P)-binding Rossmann-fold domains"/>
    <property type="match status" value="1"/>
</dbReference>
<dbReference type="GO" id="GO:0019698">
    <property type="term" value="P:D-galacturonate catabolic process"/>
    <property type="evidence" value="ECO:0007669"/>
    <property type="project" value="TreeGrafter"/>
</dbReference>
<organism evidence="6 7">
    <name type="scientific">Megamonas funiformis</name>
    <dbReference type="NCBI Taxonomy" id="437897"/>
    <lineage>
        <taxon>Bacteria</taxon>
        <taxon>Bacillati</taxon>
        <taxon>Bacillota</taxon>
        <taxon>Negativicutes</taxon>
        <taxon>Selenomonadales</taxon>
        <taxon>Selenomonadaceae</taxon>
        <taxon>Megamonas</taxon>
    </lineage>
</organism>
<dbReference type="Pfam" id="PF01232">
    <property type="entry name" value="Mannitol_dh"/>
    <property type="match status" value="1"/>
</dbReference>
<dbReference type="GO" id="GO:0008926">
    <property type="term" value="F:mannitol-1-phosphate 5-dehydrogenase activity"/>
    <property type="evidence" value="ECO:0007669"/>
    <property type="project" value="UniProtKB-EC"/>
</dbReference>
<dbReference type="InterPro" id="IPR036291">
    <property type="entry name" value="NAD(P)-bd_dom_sf"/>
</dbReference>
<evidence type="ECO:0000256" key="1">
    <source>
        <dbReference type="ARBA" id="ARBA00023002"/>
    </source>
</evidence>
<keyword evidence="1" id="KW-0560">Oxidoreductase</keyword>
<comment type="catalytic activity">
    <reaction evidence="3">
        <text>D-mannitol 1-phosphate + NAD(+) = beta-D-fructose 6-phosphate + NADH + H(+)</text>
        <dbReference type="Rhea" id="RHEA:19661"/>
        <dbReference type="ChEBI" id="CHEBI:15378"/>
        <dbReference type="ChEBI" id="CHEBI:57540"/>
        <dbReference type="ChEBI" id="CHEBI:57634"/>
        <dbReference type="ChEBI" id="CHEBI:57945"/>
        <dbReference type="ChEBI" id="CHEBI:61381"/>
        <dbReference type="EC" id="1.1.1.17"/>
    </reaction>
</comment>
<dbReference type="RefSeq" id="WP_008538933.1">
    <property type="nucleotide sequence ID" value="NZ_CAUBDY010000002.1"/>
</dbReference>
<dbReference type="Pfam" id="PF08125">
    <property type="entry name" value="Mannitol_dh_C"/>
    <property type="match status" value="1"/>
</dbReference>
<keyword evidence="2" id="KW-0520">NAD</keyword>
<evidence type="ECO:0000259" key="5">
    <source>
        <dbReference type="Pfam" id="PF08125"/>
    </source>
</evidence>
<comment type="caution">
    <text evidence="6">The sequence shown here is derived from an EMBL/GenBank/DDBJ whole genome shotgun (WGS) entry which is preliminary data.</text>
</comment>
<dbReference type="Proteomes" id="UP001198190">
    <property type="component" value="Unassembled WGS sequence"/>
</dbReference>
<dbReference type="InterPro" id="IPR013118">
    <property type="entry name" value="Mannitol_DH_C"/>
</dbReference>
<dbReference type="GO" id="GO:0005829">
    <property type="term" value="C:cytosol"/>
    <property type="evidence" value="ECO:0007669"/>
    <property type="project" value="TreeGrafter"/>
</dbReference>
<name>A0AAW4U168_9FIRM</name>
<dbReference type="AlphaFoldDB" id="A0AAW4U168"/>
<protein>
    <submittedName>
        <fullName evidence="6">Tagaturonate reductase</fullName>
    </submittedName>
</protein>
<evidence type="ECO:0000313" key="7">
    <source>
        <dbReference type="Proteomes" id="UP001198190"/>
    </source>
</evidence>
<dbReference type="PANTHER" id="PTHR30524:SF0">
    <property type="entry name" value="ALTRONATE OXIDOREDUCTASE-RELATED"/>
    <property type="match status" value="1"/>
</dbReference>